<dbReference type="Proteomes" id="UP000070444">
    <property type="component" value="Unassembled WGS sequence"/>
</dbReference>
<evidence type="ECO:0000313" key="2">
    <source>
        <dbReference type="Proteomes" id="UP000070444"/>
    </source>
</evidence>
<evidence type="ECO:0000313" key="1">
    <source>
        <dbReference type="EMBL" id="KXN73234.1"/>
    </source>
</evidence>
<protein>
    <submittedName>
        <fullName evidence="1">Uncharacterized protein</fullName>
    </submittedName>
</protein>
<name>A0A137PE00_CONC2</name>
<gene>
    <name evidence="1" type="ORF">CONCODRAFT_167581</name>
</gene>
<dbReference type="AlphaFoldDB" id="A0A137PE00"/>
<organism evidence="1 2">
    <name type="scientific">Conidiobolus coronatus (strain ATCC 28846 / CBS 209.66 / NRRL 28638)</name>
    <name type="common">Delacroixia coronata</name>
    <dbReference type="NCBI Taxonomy" id="796925"/>
    <lineage>
        <taxon>Eukaryota</taxon>
        <taxon>Fungi</taxon>
        <taxon>Fungi incertae sedis</taxon>
        <taxon>Zoopagomycota</taxon>
        <taxon>Entomophthoromycotina</taxon>
        <taxon>Entomophthoromycetes</taxon>
        <taxon>Entomophthorales</taxon>
        <taxon>Ancylistaceae</taxon>
        <taxon>Conidiobolus</taxon>
    </lineage>
</organism>
<keyword evidence="2" id="KW-1185">Reference proteome</keyword>
<dbReference type="EMBL" id="KQ964440">
    <property type="protein sequence ID" value="KXN73234.1"/>
    <property type="molecule type" value="Genomic_DNA"/>
</dbReference>
<sequence>MNNIIGKEIMAKIDGVNVTVYGTRYKSNISIFYKKNTARHSFYATDDNGNTLKLQNNVWIPYNNDVNHDADYIFNGVMVDNEFYCTNIIKHRQEYGVNASCKHTYLALAEFDKIHTCPFIEIKNKECLSKFLKRYSECKVFIIDGVEYDRDCLF</sequence>
<reference evidence="1 2" key="1">
    <citation type="journal article" date="2015" name="Genome Biol. Evol.">
        <title>Phylogenomic analyses indicate that early fungi evolved digesting cell walls of algal ancestors of land plants.</title>
        <authorList>
            <person name="Chang Y."/>
            <person name="Wang S."/>
            <person name="Sekimoto S."/>
            <person name="Aerts A.L."/>
            <person name="Choi C."/>
            <person name="Clum A."/>
            <person name="LaButti K.M."/>
            <person name="Lindquist E.A."/>
            <person name="Yee Ngan C."/>
            <person name="Ohm R.A."/>
            <person name="Salamov A.A."/>
            <person name="Grigoriev I.V."/>
            <person name="Spatafora J.W."/>
            <person name="Berbee M.L."/>
        </authorList>
    </citation>
    <scope>NUCLEOTIDE SEQUENCE [LARGE SCALE GENOMIC DNA]</scope>
    <source>
        <strain evidence="1 2">NRRL 28638</strain>
    </source>
</reference>
<proteinExistence type="predicted"/>
<accession>A0A137PE00</accession>